<proteinExistence type="predicted"/>
<protein>
    <submittedName>
        <fullName evidence="3">Uncharacterized protein</fullName>
    </submittedName>
</protein>
<name>Q6ZAR8_ORYSJ</name>
<dbReference type="EMBL" id="AP004568">
    <property type="protein sequence ID" value="BAD03186.1"/>
    <property type="molecule type" value="Genomic_DNA"/>
</dbReference>
<dbReference type="EMBL" id="AP004656">
    <property type="protein sequence ID" value="BAD03315.1"/>
    <property type="molecule type" value="Genomic_DNA"/>
</dbReference>
<accession>Q6ZAR8</accession>
<sequence>MGGTARARPARWAAAAARREGWEHLRASRDPFPVSDWEERHREWLATRGGLRDRAWRPASLGERRRVRRSVRRAMACGSGRGTAFTKMKNTVGAHRREGSGVGGVEGVTARRSLRWGGAAPRGHGRGGREERWRPELLVTRPRTHRFLRCSTTDGDD</sequence>
<reference evidence="4" key="3">
    <citation type="journal article" date="2005" name="Nature">
        <title>The map-based sequence of the rice genome.</title>
        <authorList>
            <consortium name="International rice genome sequencing project (IRGSP)"/>
            <person name="Matsumoto T."/>
            <person name="Wu J."/>
            <person name="Kanamori H."/>
            <person name="Katayose Y."/>
            <person name="Fujisawa M."/>
            <person name="Namiki N."/>
            <person name="Mizuno H."/>
            <person name="Yamamoto K."/>
            <person name="Antonio B.A."/>
            <person name="Baba T."/>
            <person name="Sakata K."/>
            <person name="Nagamura Y."/>
            <person name="Aoki H."/>
            <person name="Arikawa K."/>
            <person name="Arita K."/>
            <person name="Bito T."/>
            <person name="Chiden Y."/>
            <person name="Fujitsuka N."/>
            <person name="Fukunaka R."/>
            <person name="Hamada M."/>
            <person name="Harada C."/>
            <person name="Hayashi A."/>
            <person name="Hijishita S."/>
            <person name="Honda M."/>
            <person name="Hosokawa S."/>
            <person name="Ichikawa Y."/>
            <person name="Idonuma A."/>
            <person name="Iijima M."/>
            <person name="Ikeda M."/>
            <person name="Ikeno M."/>
            <person name="Ito K."/>
            <person name="Ito S."/>
            <person name="Ito T."/>
            <person name="Ito Y."/>
            <person name="Ito Y."/>
            <person name="Iwabuchi A."/>
            <person name="Kamiya K."/>
            <person name="Karasawa W."/>
            <person name="Kurita K."/>
            <person name="Katagiri S."/>
            <person name="Kikuta A."/>
            <person name="Kobayashi H."/>
            <person name="Kobayashi N."/>
            <person name="Machita K."/>
            <person name="Maehara T."/>
            <person name="Masukawa M."/>
            <person name="Mizubayashi T."/>
            <person name="Mukai Y."/>
            <person name="Nagasaki H."/>
            <person name="Nagata Y."/>
            <person name="Naito S."/>
            <person name="Nakashima M."/>
            <person name="Nakama Y."/>
            <person name="Nakamichi Y."/>
            <person name="Nakamura M."/>
            <person name="Meguro A."/>
            <person name="Negishi M."/>
            <person name="Ohta I."/>
            <person name="Ohta T."/>
            <person name="Okamoto M."/>
            <person name="Ono N."/>
            <person name="Saji S."/>
            <person name="Sakaguchi M."/>
            <person name="Sakai K."/>
            <person name="Shibata M."/>
            <person name="Shimokawa T."/>
            <person name="Song J."/>
            <person name="Takazaki Y."/>
            <person name="Terasawa K."/>
            <person name="Tsugane M."/>
            <person name="Tsuji K."/>
            <person name="Ueda S."/>
            <person name="Waki K."/>
            <person name="Yamagata H."/>
            <person name="Yamamoto M."/>
            <person name="Yamamoto S."/>
            <person name="Yamane H."/>
            <person name="Yoshiki S."/>
            <person name="Yoshihara R."/>
            <person name="Yukawa K."/>
            <person name="Zhong H."/>
            <person name="Yano M."/>
            <person name="Yuan Q."/>
            <person name="Ouyang S."/>
            <person name="Liu J."/>
            <person name="Jones K.M."/>
            <person name="Gansberger K."/>
            <person name="Moffat K."/>
            <person name="Hill J."/>
            <person name="Bera J."/>
            <person name="Fadrosh D."/>
            <person name="Jin S."/>
            <person name="Johri S."/>
            <person name="Kim M."/>
            <person name="Overton L."/>
            <person name="Reardon M."/>
            <person name="Tsitrin T."/>
            <person name="Vuong H."/>
            <person name="Weaver B."/>
            <person name="Ciecko A."/>
            <person name="Tallon L."/>
            <person name="Jackson J."/>
            <person name="Pai G."/>
            <person name="Aken S.V."/>
            <person name="Utterback T."/>
            <person name="Reidmuller S."/>
            <person name="Feldblyum T."/>
            <person name="Hsiao J."/>
            <person name="Zismann V."/>
            <person name="Iobst S."/>
            <person name="de Vazeille A.R."/>
            <person name="Buell C.R."/>
            <person name="Ying K."/>
            <person name="Li Y."/>
            <person name="Lu T."/>
            <person name="Huang Y."/>
            <person name="Zhao Q."/>
            <person name="Feng Q."/>
            <person name="Zhang L."/>
            <person name="Zhu J."/>
            <person name="Weng Q."/>
            <person name="Mu J."/>
            <person name="Lu Y."/>
            <person name="Fan D."/>
            <person name="Liu Y."/>
            <person name="Guan J."/>
            <person name="Zhang Y."/>
            <person name="Yu S."/>
            <person name="Liu X."/>
            <person name="Zhang Y."/>
            <person name="Hong G."/>
            <person name="Han B."/>
            <person name="Choisne N."/>
            <person name="Demange N."/>
            <person name="Orjeda G."/>
            <person name="Samain S."/>
            <person name="Cattolico L."/>
            <person name="Pelletier E."/>
            <person name="Couloux A."/>
            <person name="Segurens B."/>
            <person name="Wincker P."/>
            <person name="D'Hont A."/>
            <person name="Scarpelli C."/>
            <person name="Weissenbach J."/>
            <person name="Salanoubat M."/>
            <person name="Quetier F."/>
            <person name="Yu Y."/>
            <person name="Kim H.R."/>
            <person name="Rambo T."/>
            <person name="Currie J."/>
            <person name="Collura K."/>
            <person name="Luo M."/>
            <person name="Yang T."/>
            <person name="Ammiraju J.S.S."/>
            <person name="Engler F."/>
            <person name="Soderlund C."/>
            <person name="Wing R.A."/>
            <person name="Palmer L.E."/>
            <person name="de la Bastide M."/>
            <person name="Spiegel L."/>
            <person name="Nascimento L."/>
            <person name="Zutavern T."/>
            <person name="O'Shaughnessy A."/>
            <person name="Dike S."/>
            <person name="Dedhia N."/>
            <person name="Preston R."/>
            <person name="Balija V."/>
            <person name="McCombie W.R."/>
            <person name="Chow T."/>
            <person name="Chen H."/>
            <person name="Chung M."/>
            <person name="Chen C."/>
            <person name="Shaw J."/>
            <person name="Wu H."/>
            <person name="Hsiao K."/>
            <person name="Chao Y."/>
            <person name="Chu M."/>
            <person name="Cheng C."/>
            <person name="Hour A."/>
            <person name="Lee P."/>
            <person name="Lin S."/>
            <person name="Lin Y."/>
            <person name="Liou J."/>
            <person name="Liu S."/>
            <person name="Hsing Y."/>
            <person name="Raghuvanshi S."/>
            <person name="Mohanty A."/>
            <person name="Bharti A.K."/>
            <person name="Gaur A."/>
            <person name="Gupta V."/>
            <person name="Kumar D."/>
            <person name="Ravi V."/>
            <person name="Vij S."/>
            <person name="Kapur A."/>
            <person name="Khurana P."/>
            <person name="Khurana P."/>
            <person name="Khurana J.P."/>
            <person name="Tyagi A.K."/>
            <person name="Gaikwad K."/>
            <person name="Singh A."/>
            <person name="Dalal V."/>
            <person name="Srivastava S."/>
            <person name="Dixit A."/>
            <person name="Pal A.K."/>
            <person name="Ghazi I.A."/>
            <person name="Yadav M."/>
            <person name="Pandit A."/>
            <person name="Bhargava A."/>
            <person name="Sureshbabu K."/>
            <person name="Batra K."/>
            <person name="Sharma T.R."/>
            <person name="Mohapatra T."/>
            <person name="Singh N.K."/>
            <person name="Messing J."/>
            <person name="Nelson A.B."/>
            <person name="Fuks G."/>
            <person name="Kavchok S."/>
            <person name="Keizer G."/>
            <person name="Linton E."/>
            <person name="Llaca V."/>
            <person name="Song R."/>
            <person name="Tanyolac B."/>
            <person name="Young S."/>
            <person name="Ho-Il K."/>
            <person name="Hahn J.H."/>
            <person name="Sangsakoo G."/>
            <person name="Vanavichit A."/>
            <person name="de Mattos Luiz.A.T."/>
            <person name="Zimmer P.D."/>
            <person name="Malone G."/>
            <person name="Dellagostin O."/>
            <person name="de Oliveira A.C."/>
            <person name="Bevan M."/>
            <person name="Bancroft I."/>
            <person name="Minx P."/>
            <person name="Cordum H."/>
            <person name="Wilson R."/>
            <person name="Cheng Z."/>
            <person name="Jin W."/>
            <person name="Jiang J."/>
            <person name="Leong S.A."/>
            <person name="Iwama H."/>
            <person name="Gojobori T."/>
            <person name="Itoh T."/>
            <person name="Niimura Y."/>
            <person name="Fujii Y."/>
            <person name="Habara T."/>
            <person name="Sakai H."/>
            <person name="Sato Y."/>
            <person name="Wilson G."/>
            <person name="Kumar K."/>
            <person name="McCouch S."/>
            <person name="Juretic N."/>
            <person name="Hoen D."/>
            <person name="Wright S."/>
            <person name="Bruskiewich R."/>
            <person name="Bureau T."/>
            <person name="Miyao A."/>
            <person name="Hirochika H."/>
            <person name="Nishikawa T."/>
            <person name="Kadowaki K."/>
            <person name="Sugiura M."/>
            <person name="Burr B."/>
            <person name="Sasaki T."/>
        </authorList>
    </citation>
    <scope>NUCLEOTIDE SEQUENCE [LARGE SCALE GENOMIC DNA]</scope>
    <source>
        <strain evidence="4">cv. Nipponbare</strain>
    </source>
</reference>
<organism evidence="3 4">
    <name type="scientific">Oryza sativa subsp. japonica</name>
    <name type="common">Rice</name>
    <dbReference type="NCBI Taxonomy" id="39947"/>
    <lineage>
        <taxon>Eukaryota</taxon>
        <taxon>Viridiplantae</taxon>
        <taxon>Streptophyta</taxon>
        <taxon>Embryophyta</taxon>
        <taxon>Tracheophyta</taxon>
        <taxon>Spermatophyta</taxon>
        <taxon>Magnoliopsida</taxon>
        <taxon>Liliopsida</taxon>
        <taxon>Poales</taxon>
        <taxon>Poaceae</taxon>
        <taxon>BOP clade</taxon>
        <taxon>Oryzoideae</taxon>
        <taxon>Oryzeae</taxon>
        <taxon>Oryzinae</taxon>
        <taxon>Oryza</taxon>
        <taxon>Oryza sativa</taxon>
    </lineage>
</organism>
<evidence type="ECO:0000313" key="4">
    <source>
        <dbReference type="Proteomes" id="UP000000763"/>
    </source>
</evidence>
<dbReference type="Proteomes" id="UP000000763">
    <property type="component" value="Chromosome 8"/>
</dbReference>
<dbReference type="AlphaFoldDB" id="Q6ZAR8"/>
<reference evidence="2" key="1">
    <citation type="submission" date="2001-12" db="EMBL/GenBank/DDBJ databases">
        <title>Oryza sativa nipponbare(GA3) genomic DNA, chromosome 8, PAC clone:P0547A06.</title>
        <authorList>
            <person name="Sasaki T."/>
            <person name="Matsumoto T."/>
            <person name="Yamamoto K."/>
        </authorList>
    </citation>
    <scope>NUCLEOTIDE SEQUENCE</scope>
</reference>
<reference evidence="4" key="4">
    <citation type="journal article" date="2008" name="Nucleic Acids Res.">
        <title>The rice annotation project database (RAP-DB): 2008 update.</title>
        <authorList>
            <consortium name="The rice annotation project (RAP)"/>
        </authorList>
    </citation>
    <scope>GENOME REANNOTATION</scope>
    <source>
        <strain evidence="4">cv. Nipponbare</strain>
    </source>
</reference>
<gene>
    <name evidence="3" type="ORF">P0020B10.3</name>
    <name evidence="2" type="ORF">P0547A06.30</name>
</gene>
<feature type="region of interest" description="Disordered" evidence="1">
    <location>
        <begin position="78"/>
        <end position="104"/>
    </location>
</feature>
<evidence type="ECO:0000313" key="3">
    <source>
        <dbReference type="EMBL" id="BAD03315.1"/>
    </source>
</evidence>
<evidence type="ECO:0000313" key="2">
    <source>
        <dbReference type="EMBL" id="BAD03186.1"/>
    </source>
</evidence>
<evidence type="ECO:0000256" key="1">
    <source>
        <dbReference type="SAM" id="MobiDB-lite"/>
    </source>
</evidence>
<reference evidence="3" key="2">
    <citation type="submission" date="2002-01" db="EMBL/GenBank/DDBJ databases">
        <title>Oryza sativa nipponbare(GA3) genomic DNA, chromosome 8, PAC clone:P0020B10.</title>
        <authorList>
            <person name="Sasaki T."/>
            <person name="Matsumoto T."/>
            <person name="Yamamoto K."/>
        </authorList>
    </citation>
    <scope>NUCLEOTIDE SEQUENCE</scope>
</reference>